<protein>
    <recommendedName>
        <fullName evidence="4">Lipocalin-like domain-containing protein</fullName>
    </recommendedName>
</protein>
<feature type="chain" id="PRO_5018966621" description="Lipocalin-like domain-containing protein" evidence="1">
    <location>
        <begin position="23"/>
        <end position="137"/>
    </location>
</feature>
<gene>
    <name evidence="2" type="ORF">D0T11_08280</name>
</gene>
<dbReference type="RefSeq" id="WP_119655316.1">
    <property type="nucleotide sequence ID" value="NZ_JBHUOI010000009.1"/>
</dbReference>
<keyword evidence="1" id="KW-0732">Signal</keyword>
<sequence>MKLTSFLQATLLAGTLALGACGKDDAPSGGNNTTNVVPKEALTTYTGDYALTTGSGIPTALTGVMATVADNGSNTIKITFSAPNAPTLTATMKKNADGTFANSDDTSGLQAISIHERTLDVSYTASPTSVMAYSGTR</sequence>
<evidence type="ECO:0000313" key="3">
    <source>
        <dbReference type="Proteomes" id="UP000284250"/>
    </source>
</evidence>
<dbReference type="Proteomes" id="UP000284250">
    <property type="component" value="Unassembled WGS sequence"/>
</dbReference>
<dbReference type="AlphaFoldDB" id="A0A418R0U9"/>
<keyword evidence="3" id="KW-1185">Reference proteome</keyword>
<proteinExistence type="predicted"/>
<feature type="signal peptide" evidence="1">
    <location>
        <begin position="1"/>
        <end position="22"/>
    </location>
</feature>
<reference evidence="2 3" key="1">
    <citation type="submission" date="2018-09" db="EMBL/GenBank/DDBJ databases">
        <authorList>
            <person name="Zeman M."/>
            <person name="Pardy F."/>
        </authorList>
    </citation>
    <scope>NUCLEOTIDE SEQUENCE [LARGE SCALE GENOMIC DNA]</scope>
    <source>
        <strain evidence="2 3">CCM 8852</strain>
    </source>
</reference>
<dbReference type="PROSITE" id="PS51257">
    <property type="entry name" value="PROKAR_LIPOPROTEIN"/>
    <property type="match status" value="1"/>
</dbReference>
<evidence type="ECO:0008006" key="4">
    <source>
        <dbReference type="Google" id="ProtNLM"/>
    </source>
</evidence>
<comment type="caution">
    <text evidence="2">The sequence shown here is derived from an EMBL/GenBank/DDBJ whole genome shotgun (WGS) entry which is preliminary data.</text>
</comment>
<evidence type="ECO:0000313" key="2">
    <source>
        <dbReference type="EMBL" id="RIY10998.1"/>
    </source>
</evidence>
<reference evidence="2 3" key="2">
    <citation type="submission" date="2019-01" db="EMBL/GenBank/DDBJ databases">
        <title>Hymenobacter humicola sp. nov., isolated from soils in Antarctica.</title>
        <authorList>
            <person name="Sedlacek I."/>
            <person name="Holochova P."/>
            <person name="Kralova S."/>
            <person name="Pantucek R."/>
            <person name="Stankova E."/>
            <person name="Vrbovska V."/>
            <person name="Kristofova L."/>
            <person name="Svec P."/>
            <person name="Busse H.-J."/>
        </authorList>
    </citation>
    <scope>NUCLEOTIDE SEQUENCE [LARGE SCALE GENOMIC DNA]</scope>
    <source>
        <strain evidence="2 3">CCM 8852</strain>
    </source>
</reference>
<accession>A0A418R0U9</accession>
<dbReference type="EMBL" id="QYCN01000010">
    <property type="protein sequence ID" value="RIY10998.1"/>
    <property type="molecule type" value="Genomic_DNA"/>
</dbReference>
<name>A0A418R0U9_9BACT</name>
<organism evidence="2 3">
    <name type="scientific">Hymenobacter rubripertinctus</name>
    <dbReference type="NCBI Taxonomy" id="2029981"/>
    <lineage>
        <taxon>Bacteria</taxon>
        <taxon>Pseudomonadati</taxon>
        <taxon>Bacteroidota</taxon>
        <taxon>Cytophagia</taxon>
        <taxon>Cytophagales</taxon>
        <taxon>Hymenobacteraceae</taxon>
        <taxon>Hymenobacter</taxon>
    </lineage>
</organism>
<evidence type="ECO:0000256" key="1">
    <source>
        <dbReference type="SAM" id="SignalP"/>
    </source>
</evidence>